<dbReference type="GO" id="GO:0016746">
    <property type="term" value="F:acyltransferase activity"/>
    <property type="evidence" value="ECO:0007669"/>
    <property type="project" value="InterPro"/>
</dbReference>
<reference evidence="2 3" key="1">
    <citation type="submission" date="2020-07" db="EMBL/GenBank/DDBJ databases">
        <authorList>
            <person name="Sun Q."/>
        </authorList>
    </citation>
    <scope>NUCLEOTIDE SEQUENCE [LARGE SCALE GENOMIC DNA]</scope>
    <source>
        <strain evidence="2 3">CGMCC 1.13654</strain>
    </source>
</reference>
<dbReference type="CDD" id="cd00829">
    <property type="entry name" value="SCP-x_thiolase"/>
    <property type="match status" value="1"/>
</dbReference>
<organism evidence="2 3">
    <name type="scientific">Sphingomonas chungangi</name>
    <dbReference type="NCBI Taxonomy" id="2683589"/>
    <lineage>
        <taxon>Bacteria</taxon>
        <taxon>Pseudomonadati</taxon>
        <taxon>Pseudomonadota</taxon>
        <taxon>Alphaproteobacteria</taxon>
        <taxon>Sphingomonadales</taxon>
        <taxon>Sphingomonadaceae</taxon>
        <taxon>Sphingomonas</taxon>
    </lineage>
</organism>
<sequence>MSARFPVTTAVAGIGVRQYKRGTAPLPEQGVLVGAIVDACADADIDPADIDGFVSYGDDHNEPTRLMKDLGTKDLCWSSQIWGGGGGGIAGAFGLAAAAIMTGQASTVAVFRALVQGNSGRLSGAVMAHHLNDHLIGTGLVAPALECAMRAQRMMEHDGVPAQCVEDLVRASYYHGSRNPKAVTYGKDLDVEVYRSSRLISEPFHLFDCSRENDGAGVLIMTSADCAKDLKQKPVYLRGVAQGAGKGWGDLCQNEPNYSSAGFESVARRLWAQTGLGPQDIDVVQLYENFAQQGIASLIDHGFCTVETVSEVLRFENLIAPSGKLPVNTGGGNLAQGFIHGIGMAIEAIEQLRGTSSNPVPGARNCLLAGGPGAPLVSSAIFSTDQE</sequence>
<proteinExistence type="predicted"/>
<dbReference type="AlphaFoldDB" id="A0A838L534"/>
<name>A0A838L534_9SPHN</name>
<feature type="domain" description="Thiolase C-terminal" evidence="1">
    <location>
        <begin position="254"/>
        <end position="371"/>
    </location>
</feature>
<evidence type="ECO:0000313" key="3">
    <source>
        <dbReference type="Proteomes" id="UP000570166"/>
    </source>
</evidence>
<dbReference type="PANTHER" id="PTHR42870">
    <property type="entry name" value="ACETYL-COA C-ACETYLTRANSFERASE"/>
    <property type="match status" value="1"/>
</dbReference>
<dbReference type="RefSeq" id="WP_160363601.1">
    <property type="nucleotide sequence ID" value="NZ_JACEIB010000003.1"/>
</dbReference>
<evidence type="ECO:0000313" key="2">
    <source>
        <dbReference type="EMBL" id="MBA2933805.1"/>
    </source>
</evidence>
<dbReference type="PANTHER" id="PTHR42870:SF1">
    <property type="entry name" value="NON-SPECIFIC LIPID-TRANSFER PROTEIN-LIKE 2"/>
    <property type="match status" value="1"/>
</dbReference>
<dbReference type="Proteomes" id="UP000570166">
    <property type="component" value="Unassembled WGS sequence"/>
</dbReference>
<keyword evidence="3" id="KW-1185">Reference proteome</keyword>
<protein>
    <submittedName>
        <fullName evidence="2">Transporter</fullName>
    </submittedName>
</protein>
<dbReference type="InterPro" id="IPR055140">
    <property type="entry name" value="Thiolase_C_2"/>
</dbReference>
<comment type="caution">
    <text evidence="2">The sequence shown here is derived from an EMBL/GenBank/DDBJ whole genome shotgun (WGS) entry which is preliminary data.</text>
</comment>
<evidence type="ECO:0000259" key="1">
    <source>
        <dbReference type="Pfam" id="PF22691"/>
    </source>
</evidence>
<accession>A0A838L534</accession>
<dbReference type="Pfam" id="PF22691">
    <property type="entry name" value="Thiolase_C_1"/>
    <property type="match status" value="1"/>
</dbReference>
<dbReference type="Gene3D" id="3.40.47.10">
    <property type="match status" value="1"/>
</dbReference>
<gene>
    <name evidence="2" type="ORF">HZF05_06790</name>
</gene>
<dbReference type="InterPro" id="IPR016039">
    <property type="entry name" value="Thiolase-like"/>
</dbReference>
<dbReference type="SUPFAM" id="SSF53901">
    <property type="entry name" value="Thiolase-like"/>
    <property type="match status" value="2"/>
</dbReference>
<dbReference type="EMBL" id="JACEIB010000003">
    <property type="protein sequence ID" value="MBA2933805.1"/>
    <property type="molecule type" value="Genomic_DNA"/>
</dbReference>